<dbReference type="InterPro" id="IPR025143">
    <property type="entry name" value="DUF4083"/>
</dbReference>
<keyword evidence="1" id="KW-1133">Transmembrane helix</keyword>
<dbReference type="EMBL" id="JBFMIA010000003">
    <property type="protein sequence ID" value="MEW9501225.1"/>
    <property type="molecule type" value="Genomic_DNA"/>
</dbReference>
<organism evidence="2 3">
    <name type="scientific">Jeotgalibacillus marinus</name>
    <dbReference type="NCBI Taxonomy" id="86667"/>
    <lineage>
        <taxon>Bacteria</taxon>
        <taxon>Bacillati</taxon>
        <taxon>Bacillota</taxon>
        <taxon>Bacilli</taxon>
        <taxon>Bacillales</taxon>
        <taxon>Caryophanaceae</taxon>
        <taxon>Jeotgalibacillus</taxon>
    </lineage>
</organism>
<name>A0ABV3Q1K3_9BACL</name>
<keyword evidence="1" id="KW-0812">Transmembrane</keyword>
<comment type="caution">
    <text evidence="2">The sequence shown here is derived from an EMBL/GenBank/DDBJ whole genome shotgun (WGS) entry which is preliminary data.</text>
</comment>
<dbReference type="Pfam" id="PF13314">
    <property type="entry name" value="DUF4083"/>
    <property type="match status" value="1"/>
</dbReference>
<keyword evidence="3" id="KW-1185">Reference proteome</keyword>
<reference evidence="2 3" key="1">
    <citation type="journal article" date="1979" name="Int. J. Syst. Evol. Microbiol.">
        <title>Bacillus globisporus subsp. marinus subsp. nov.</title>
        <authorList>
            <person name="Liu H."/>
        </authorList>
    </citation>
    <scope>NUCLEOTIDE SEQUENCE [LARGE SCALE GENOMIC DNA]</scope>
    <source>
        <strain evidence="2 3">DSM 1297</strain>
    </source>
</reference>
<evidence type="ECO:0000313" key="3">
    <source>
        <dbReference type="Proteomes" id="UP001556040"/>
    </source>
</evidence>
<dbReference type="RefSeq" id="WP_367778707.1">
    <property type="nucleotide sequence ID" value="NZ_JBFMIA010000003.1"/>
</dbReference>
<sequence>MDNMFIFIFFLIAVALITIGVISFVLFIRRLLVNSHAKRNNHAKNIEELKHKLDRIIVLLEKERGN</sequence>
<gene>
    <name evidence="2" type="ORF">AB1471_05360</name>
</gene>
<dbReference type="Proteomes" id="UP001556040">
    <property type="component" value="Unassembled WGS sequence"/>
</dbReference>
<feature type="transmembrane region" description="Helical" evidence="1">
    <location>
        <begin position="6"/>
        <end position="28"/>
    </location>
</feature>
<evidence type="ECO:0000313" key="2">
    <source>
        <dbReference type="EMBL" id="MEW9501225.1"/>
    </source>
</evidence>
<protein>
    <submittedName>
        <fullName evidence="2">YqhA family protein</fullName>
    </submittedName>
</protein>
<accession>A0ABV3Q1K3</accession>
<keyword evidence="1" id="KW-0472">Membrane</keyword>
<proteinExistence type="predicted"/>
<evidence type="ECO:0000256" key="1">
    <source>
        <dbReference type="SAM" id="Phobius"/>
    </source>
</evidence>